<reference evidence="2 5" key="2">
    <citation type="submission" date="2020-01" db="EMBL/GenBank/DDBJ databases">
        <title>Insect and environment-associated Actinomycetes.</title>
        <authorList>
            <person name="Currrie C."/>
            <person name="Chevrette M."/>
            <person name="Carlson C."/>
            <person name="Stubbendieck R."/>
            <person name="Wendt-Pienkowski E."/>
        </authorList>
    </citation>
    <scope>NUCLEOTIDE SEQUENCE [LARGE SCALE GENOMIC DNA]</scope>
    <source>
        <strain evidence="2 5">SID8386</strain>
    </source>
</reference>
<dbReference type="GO" id="GO:0005829">
    <property type="term" value="C:cytosol"/>
    <property type="evidence" value="ECO:0007669"/>
    <property type="project" value="TreeGrafter"/>
</dbReference>
<evidence type="ECO:0000313" key="2">
    <source>
        <dbReference type="EMBL" id="NEC57492.1"/>
    </source>
</evidence>
<dbReference type="SUPFAM" id="SSF160582">
    <property type="entry name" value="MbtH-like"/>
    <property type="match status" value="1"/>
</dbReference>
<dbReference type="InterPro" id="IPR038020">
    <property type="entry name" value="MbtH-like_sf"/>
</dbReference>
<dbReference type="GO" id="GO:0019290">
    <property type="term" value="P:siderophore biosynthetic process"/>
    <property type="evidence" value="ECO:0007669"/>
    <property type="project" value="TreeGrafter"/>
</dbReference>
<dbReference type="Pfam" id="PF03621">
    <property type="entry name" value="MbtH"/>
    <property type="match status" value="1"/>
</dbReference>
<reference evidence="3 4" key="1">
    <citation type="submission" date="2016-10" db="EMBL/GenBank/DDBJ databases">
        <authorList>
            <person name="de Groot N.N."/>
        </authorList>
    </citation>
    <scope>NUCLEOTIDE SEQUENCE [LARGE SCALE GENOMIC DNA]</scope>
    <source>
        <strain evidence="3 4">DSM 44637</strain>
    </source>
</reference>
<dbReference type="PANTHER" id="PTHR38444">
    <property type="entry name" value="ENTEROBACTIN BIOSYNTHESIS PROTEIN YBDZ"/>
    <property type="match status" value="1"/>
</dbReference>
<name>A0A1I5UQD9_9PSEU</name>
<evidence type="ECO:0000313" key="5">
    <source>
        <dbReference type="Proteomes" id="UP000470404"/>
    </source>
</evidence>
<dbReference type="STRING" id="112413.SAMN05421854_10851"/>
<organism evidence="3 4">
    <name type="scientific">Amycolatopsis rubida</name>
    <dbReference type="NCBI Taxonomy" id="112413"/>
    <lineage>
        <taxon>Bacteria</taxon>
        <taxon>Bacillati</taxon>
        <taxon>Actinomycetota</taxon>
        <taxon>Actinomycetes</taxon>
        <taxon>Pseudonocardiales</taxon>
        <taxon>Pseudonocardiaceae</taxon>
        <taxon>Amycolatopsis</taxon>
    </lineage>
</organism>
<accession>A0A1I5UQD9</accession>
<gene>
    <name evidence="2" type="ORF">G3I59_18275</name>
    <name evidence="3" type="ORF">SAMN05421854_10851</name>
</gene>
<dbReference type="Proteomes" id="UP000470404">
    <property type="component" value="Unassembled WGS sequence"/>
</dbReference>
<evidence type="ECO:0000313" key="4">
    <source>
        <dbReference type="Proteomes" id="UP000199137"/>
    </source>
</evidence>
<protein>
    <submittedName>
        <fullName evidence="2">MbtH family NRPS accessory protein</fullName>
    </submittedName>
    <submittedName>
        <fullName evidence="3">MbtH protein</fullName>
    </submittedName>
</protein>
<dbReference type="Gene3D" id="3.90.820.10">
    <property type="entry name" value="Structural Genomics, Unknown Function 30-nov-00 1gh9 Mol_id"/>
    <property type="match status" value="1"/>
</dbReference>
<dbReference type="InterPro" id="IPR037407">
    <property type="entry name" value="MLP_fam"/>
</dbReference>
<evidence type="ECO:0000259" key="1">
    <source>
        <dbReference type="SMART" id="SM00923"/>
    </source>
</evidence>
<proteinExistence type="predicted"/>
<keyword evidence="5" id="KW-1185">Reference proteome</keyword>
<dbReference type="PANTHER" id="PTHR38444:SF1">
    <property type="entry name" value="ENTEROBACTIN BIOSYNTHESIS PROTEIN YBDZ"/>
    <property type="match status" value="1"/>
</dbReference>
<dbReference type="Proteomes" id="UP000199137">
    <property type="component" value="Unassembled WGS sequence"/>
</dbReference>
<dbReference type="InterPro" id="IPR005153">
    <property type="entry name" value="MbtH-like_dom"/>
</dbReference>
<dbReference type="AlphaFoldDB" id="A0A1I5UQD9"/>
<sequence length="72" mass="8166">MFDDTQREFRVVVNDEEQYSIWPSGRDLPAGWRAEGRTGSAEDCLALIDEIWTDLRPLSLRRAAAAETAPRS</sequence>
<dbReference type="RefSeq" id="WP_067580057.1">
    <property type="nucleotide sequence ID" value="NZ_FOWC01000008.1"/>
</dbReference>
<dbReference type="SMART" id="SM00923">
    <property type="entry name" value="MbtH"/>
    <property type="match status" value="1"/>
</dbReference>
<feature type="domain" description="MbtH-like" evidence="1">
    <location>
        <begin position="2"/>
        <end position="50"/>
    </location>
</feature>
<evidence type="ECO:0000313" key="3">
    <source>
        <dbReference type="EMBL" id="SFP97418.1"/>
    </source>
</evidence>
<dbReference type="OrthoDB" id="7584480at2"/>
<dbReference type="EMBL" id="JAAGNC010000090">
    <property type="protein sequence ID" value="NEC57492.1"/>
    <property type="molecule type" value="Genomic_DNA"/>
</dbReference>
<dbReference type="EMBL" id="FOWC01000008">
    <property type="protein sequence ID" value="SFP97418.1"/>
    <property type="molecule type" value="Genomic_DNA"/>
</dbReference>